<dbReference type="GeneID" id="84229149"/>
<dbReference type="AlphaFoldDB" id="A0AA51YH77"/>
<dbReference type="GO" id="GO:0005283">
    <property type="term" value="F:amino acid:sodium symporter activity"/>
    <property type="evidence" value="ECO:0007669"/>
    <property type="project" value="InterPro"/>
</dbReference>
<evidence type="ECO:0000256" key="3">
    <source>
        <dbReference type="ARBA" id="ARBA00022448"/>
    </source>
</evidence>
<dbReference type="PROSITE" id="PS00873">
    <property type="entry name" value="NA_ALANINE_SYMP"/>
    <property type="match status" value="1"/>
</dbReference>
<feature type="transmembrane region" description="Helical" evidence="9">
    <location>
        <begin position="76"/>
        <end position="99"/>
    </location>
</feature>
<organism evidence="10 11">
    <name type="scientific">Methanolobus mangrovi</name>
    <dbReference type="NCBI Taxonomy" id="3072977"/>
    <lineage>
        <taxon>Archaea</taxon>
        <taxon>Methanobacteriati</taxon>
        <taxon>Methanobacteriota</taxon>
        <taxon>Stenosarchaea group</taxon>
        <taxon>Methanomicrobia</taxon>
        <taxon>Methanosarcinales</taxon>
        <taxon>Methanosarcinaceae</taxon>
        <taxon>Methanolobus</taxon>
    </lineage>
</organism>
<dbReference type="Gene3D" id="1.20.1740.10">
    <property type="entry name" value="Amino acid/polyamine transporter I"/>
    <property type="match status" value="1"/>
</dbReference>
<evidence type="ECO:0000256" key="8">
    <source>
        <dbReference type="ARBA" id="ARBA00023136"/>
    </source>
</evidence>
<feature type="transmembrane region" description="Helical" evidence="9">
    <location>
        <begin position="25"/>
        <end position="45"/>
    </location>
</feature>
<evidence type="ECO:0000313" key="10">
    <source>
        <dbReference type="EMBL" id="WMW22877.1"/>
    </source>
</evidence>
<evidence type="ECO:0000256" key="9">
    <source>
        <dbReference type="RuleBase" id="RU363064"/>
    </source>
</evidence>
<keyword evidence="3 9" id="KW-0813">Transport</keyword>
<feature type="transmembrane region" description="Helical" evidence="9">
    <location>
        <begin position="229"/>
        <end position="248"/>
    </location>
</feature>
<feature type="transmembrane region" description="Helical" evidence="9">
    <location>
        <begin position="396"/>
        <end position="418"/>
    </location>
</feature>
<evidence type="ECO:0000256" key="1">
    <source>
        <dbReference type="ARBA" id="ARBA00004651"/>
    </source>
</evidence>
<dbReference type="KEGG" id="mmav:RE476_03370"/>
<evidence type="ECO:0000256" key="2">
    <source>
        <dbReference type="ARBA" id="ARBA00009261"/>
    </source>
</evidence>
<keyword evidence="11" id="KW-1185">Reference proteome</keyword>
<dbReference type="FunFam" id="1.20.1740.10:FF:000004">
    <property type="entry name" value="Sodium:alanine symporter family protein"/>
    <property type="match status" value="1"/>
</dbReference>
<dbReference type="PANTHER" id="PTHR30330:SF3">
    <property type="entry name" value="TRANSCRIPTIONAL REGULATOR, LRP FAMILY"/>
    <property type="match status" value="1"/>
</dbReference>
<dbReference type="PANTHER" id="PTHR30330">
    <property type="entry name" value="AGSS FAMILY TRANSPORTER, SODIUM-ALANINE"/>
    <property type="match status" value="1"/>
</dbReference>
<evidence type="ECO:0000313" key="11">
    <source>
        <dbReference type="Proteomes" id="UP001183006"/>
    </source>
</evidence>
<keyword evidence="8 9" id="KW-0472">Membrane</keyword>
<dbReference type="RefSeq" id="WP_309308991.1">
    <property type="nucleotide sequence ID" value="NZ_CP133594.1"/>
</dbReference>
<feature type="transmembrane region" description="Helical" evidence="9">
    <location>
        <begin position="424"/>
        <end position="447"/>
    </location>
</feature>
<feature type="transmembrane region" description="Helical" evidence="9">
    <location>
        <begin position="268"/>
        <end position="288"/>
    </location>
</feature>
<proteinExistence type="inferred from homology"/>
<evidence type="ECO:0000256" key="7">
    <source>
        <dbReference type="ARBA" id="ARBA00022989"/>
    </source>
</evidence>
<evidence type="ECO:0000256" key="6">
    <source>
        <dbReference type="ARBA" id="ARBA00022847"/>
    </source>
</evidence>
<sequence length="466" mass="49974">MGLLDVIREVVNHSSILTSLTEIDGFIWGPPLLTLLIGTGLFYTFRLGFIQINRLPLALKYVIGSRKAEKGSQGDISSFGALSTALAATVGTGNIVGVATAIKTGGPGALFWMWIAAFFGMATMYAECLLSVKYRTFDENGQVSGGPMYYIKNGLADRSYSGLLSKMFAVFGIFVGCMGIGTFAQMNAIVDSAKITFDIPVIYTGAVVTVFVFLVIIGGIRSIAKVAQVVVPFMAIAYVLGSVLILLLNLDQVPSAISLVFRSAFSRTAATGGFLGASIMMAIQFGVARGVFSNEAGLGSTPIAAAAARVKSPVKQGLISMTATFFDTIIVCSMTGMVLIISGSWKGELAGAYMTNYAYSSVLENIGTYVVGIGLMFFAFTTILGWNYYAERCTEFLFGVKAILPFKFVYILMVSMGAFLTLDIIWVLADIFNGLMAVPNLIALIALRKIVISETKNYFDEMKKES</sequence>
<comment type="subcellular location">
    <subcellularLocation>
        <location evidence="1 9">Cell membrane</location>
        <topology evidence="1 9">Multi-pass membrane protein</topology>
    </subcellularLocation>
</comment>
<feature type="transmembrane region" description="Helical" evidence="9">
    <location>
        <begin position="366"/>
        <end position="389"/>
    </location>
</feature>
<keyword evidence="5 9" id="KW-0812">Transmembrane</keyword>
<keyword evidence="7 9" id="KW-1133">Transmembrane helix</keyword>
<dbReference type="Proteomes" id="UP001183006">
    <property type="component" value="Chromosome"/>
</dbReference>
<gene>
    <name evidence="10" type="ORF">RE476_03370</name>
</gene>
<feature type="transmembrane region" description="Helical" evidence="9">
    <location>
        <begin position="201"/>
        <end position="220"/>
    </location>
</feature>
<accession>A0AA51YH77</accession>
<comment type="similarity">
    <text evidence="2 9">Belongs to the alanine or glycine:cation symporter (AGCS) (TC 2.A.25) family.</text>
</comment>
<feature type="transmembrane region" description="Helical" evidence="9">
    <location>
        <begin position="111"/>
        <end position="132"/>
    </location>
</feature>
<dbReference type="PRINTS" id="PR00175">
    <property type="entry name" value="NAALASMPORT"/>
</dbReference>
<dbReference type="GO" id="GO:0005886">
    <property type="term" value="C:plasma membrane"/>
    <property type="evidence" value="ECO:0007669"/>
    <property type="project" value="UniProtKB-SubCell"/>
</dbReference>
<feature type="transmembrane region" description="Helical" evidence="9">
    <location>
        <begin position="325"/>
        <end position="346"/>
    </location>
</feature>
<feature type="transmembrane region" description="Helical" evidence="9">
    <location>
        <begin position="168"/>
        <end position="189"/>
    </location>
</feature>
<dbReference type="Pfam" id="PF01235">
    <property type="entry name" value="Na_Ala_symp"/>
    <property type="match status" value="1"/>
</dbReference>
<reference evidence="10" key="1">
    <citation type="submission" date="2023-08" db="EMBL/GenBank/DDBJ databases">
        <title>Methanolobus mangrovi sp. nov. and Methanolobus sediminis sp. nov, two novel methylotrophic methanogens isolated from mangrove sediments in China.</title>
        <authorList>
            <person name="Zhou J."/>
        </authorList>
    </citation>
    <scope>NUCLEOTIDE SEQUENCE</scope>
    <source>
        <strain evidence="10">FTZ2</strain>
    </source>
</reference>
<dbReference type="InterPro" id="IPR001463">
    <property type="entry name" value="Na/Ala_symport"/>
</dbReference>
<keyword evidence="6 9" id="KW-0769">Symport</keyword>
<dbReference type="NCBIfam" id="TIGR00835">
    <property type="entry name" value="agcS"/>
    <property type="match status" value="1"/>
</dbReference>
<evidence type="ECO:0000256" key="5">
    <source>
        <dbReference type="ARBA" id="ARBA00022692"/>
    </source>
</evidence>
<evidence type="ECO:0000256" key="4">
    <source>
        <dbReference type="ARBA" id="ARBA00022475"/>
    </source>
</evidence>
<name>A0AA51YH77_9EURY</name>
<keyword evidence="4 9" id="KW-1003">Cell membrane</keyword>
<dbReference type="EMBL" id="CP133594">
    <property type="protein sequence ID" value="WMW22877.1"/>
    <property type="molecule type" value="Genomic_DNA"/>
</dbReference>
<protein>
    <submittedName>
        <fullName evidence="10">Sodium:alanine symporter family protein</fullName>
    </submittedName>
</protein>